<dbReference type="EMBL" id="JADGJQ010000084">
    <property type="protein sequence ID" value="KAJ3171814.1"/>
    <property type="molecule type" value="Genomic_DNA"/>
</dbReference>
<feature type="compositionally biased region" description="Low complexity" evidence="5">
    <location>
        <begin position="288"/>
        <end position="301"/>
    </location>
</feature>
<dbReference type="InterPro" id="IPR035979">
    <property type="entry name" value="RBD_domain_sf"/>
</dbReference>
<evidence type="ECO:0000259" key="6">
    <source>
        <dbReference type="Pfam" id="PF03467"/>
    </source>
</evidence>
<accession>A0AAD5TD37</accession>
<feature type="compositionally biased region" description="Low complexity" evidence="5">
    <location>
        <begin position="463"/>
        <end position="473"/>
    </location>
</feature>
<feature type="compositionally biased region" description="Polar residues" evidence="5">
    <location>
        <begin position="382"/>
        <end position="399"/>
    </location>
</feature>
<feature type="compositionally biased region" description="Low complexity" evidence="5">
    <location>
        <begin position="430"/>
        <end position="442"/>
    </location>
</feature>
<dbReference type="InterPro" id="IPR012677">
    <property type="entry name" value="Nucleotide-bd_a/b_plait_sf"/>
</dbReference>
<feature type="compositionally biased region" description="Polar residues" evidence="5">
    <location>
        <begin position="475"/>
        <end position="523"/>
    </location>
</feature>
<proteinExistence type="inferred from homology"/>
<feature type="compositionally biased region" description="Basic and acidic residues" evidence="5">
    <location>
        <begin position="323"/>
        <end position="340"/>
    </location>
</feature>
<comment type="caution">
    <text evidence="7">The sequence shown here is derived from an EMBL/GenBank/DDBJ whole genome shotgun (WGS) entry which is preliminary data.</text>
</comment>
<evidence type="ECO:0000256" key="2">
    <source>
        <dbReference type="ARBA" id="ARBA00005991"/>
    </source>
</evidence>
<evidence type="ECO:0000313" key="7">
    <source>
        <dbReference type="EMBL" id="KAJ3171814.1"/>
    </source>
</evidence>
<dbReference type="GO" id="GO:0005737">
    <property type="term" value="C:cytoplasm"/>
    <property type="evidence" value="ECO:0007669"/>
    <property type="project" value="TreeGrafter"/>
</dbReference>
<feature type="compositionally biased region" description="Low complexity" evidence="5">
    <location>
        <begin position="15"/>
        <end position="26"/>
    </location>
</feature>
<dbReference type="GO" id="GO:0000184">
    <property type="term" value="P:nuclear-transcribed mRNA catabolic process, nonsense-mediated decay"/>
    <property type="evidence" value="ECO:0007669"/>
    <property type="project" value="UniProtKB-KW"/>
</dbReference>
<feature type="compositionally biased region" description="Low complexity" evidence="5">
    <location>
        <begin position="243"/>
        <end position="253"/>
    </location>
</feature>
<keyword evidence="8" id="KW-1185">Reference proteome</keyword>
<protein>
    <recommendedName>
        <fullName evidence="6">UPF3 domain-containing protein</fullName>
    </recommendedName>
</protein>
<feature type="compositionally biased region" description="Basic and acidic residues" evidence="5">
    <location>
        <begin position="370"/>
        <end position="381"/>
    </location>
</feature>
<feature type="compositionally biased region" description="Low complexity" evidence="5">
    <location>
        <begin position="401"/>
        <end position="412"/>
    </location>
</feature>
<evidence type="ECO:0000313" key="8">
    <source>
        <dbReference type="Proteomes" id="UP001212152"/>
    </source>
</evidence>
<dbReference type="Proteomes" id="UP001212152">
    <property type="component" value="Unassembled WGS sequence"/>
</dbReference>
<evidence type="ECO:0000256" key="1">
    <source>
        <dbReference type="ARBA" id="ARBA00004123"/>
    </source>
</evidence>
<reference evidence="7" key="1">
    <citation type="submission" date="2020-05" db="EMBL/GenBank/DDBJ databases">
        <title>Phylogenomic resolution of chytrid fungi.</title>
        <authorList>
            <person name="Stajich J.E."/>
            <person name="Amses K."/>
            <person name="Simmons R."/>
            <person name="Seto K."/>
            <person name="Myers J."/>
            <person name="Bonds A."/>
            <person name="Quandt C.A."/>
            <person name="Barry K."/>
            <person name="Liu P."/>
            <person name="Grigoriev I."/>
            <person name="Longcore J.E."/>
            <person name="James T.Y."/>
        </authorList>
    </citation>
    <scope>NUCLEOTIDE SEQUENCE</scope>
    <source>
        <strain evidence="7">JEL0379</strain>
    </source>
</reference>
<dbReference type="InterPro" id="IPR039722">
    <property type="entry name" value="Upf3"/>
</dbReference>
<evidence type="ECO:0000256" key="4">
    <source>
        <dbReference type="ARBA" id="ARBA00023242"/>
    </source>
</evidence>
<feature type="region of interest" description="Disordered" evidence="5">
    <location>
        <begin position="1"/>
        <end position="51"/>
    </location>
</feature>
<dbReference type="Gene3D" id="3.30.70.330">
    <property type="match status" value="1"/>
</dbReference>
<dbReference type="GO" id="GO:0005730">
    <property type="term" value="C:nucleolus"/>
    <property type="evidence" value="ECO:0007669"/>
    <property type="project" value="TreeGrafter"/>
</dbReference>
<comment type="similarity">
    <text evidence="2">Belongs to the RENT3 family.</text>
</comment>
<keyword evidence="3" id="KW-0866">Nonsense-mediated mRNA decay</keyword>
<dbReference type="Pfam" id="PF03467">
    <property type="entry name" value="Smg4_UPF3"/>
    <property type="match status" value="1"/>
</dbReference>
<sequence length="523" mass="54224">MAAAPQVTLAPVPSAAQQDGAEAATAKPSSRSSRNLNRTAGPKQKQPQAKTKIVIRRLPPNLPEEIFKGSVAQWLEDADWWTFVAGKVAKSQAKMSVFSTAYVNFKTIDVMLDFCNTYKGLFVDSKGNESRAIIEFAPFQRIPKKKKKADTRMNTINDDTDYLKFLKSLEEPAPVRPNEADGSLEKKLTGDQTASAAKGILSSTSVSYASALTSAAPANPKSTPLLDALRAQKAGMRAAAESAKQANLAAKNAANEKKKTAESKALADDKRQPGKKAAKAAARKNAEKSAPSSSGSQQQSSTPKRENSEASLSSLAGQPKAMKSPEKKKKEPTGKQRERPTTAAASSAGSSDKIAPPGSLFNKSLGAVLGKREPKKARGTETESATGAASPQGTQTTIKTPPASVPALVPAANQPAVENAGRGYKSKRQAASAAAAAATKAKLVSPKASRSGKGPGGDRVDVASAASSATDASLGGQQQTQGKGSPSAPRQSVATTTPAKRSGISVSVVNRDGTSSSYHTGGD</sequence>
<comment type="subcellular location">
    <subcellularLocation>
        <location evidence="1">Nucleus</location>
    </subcellularLocation>
</comment>
<name>A0AAD5TD37_9FUNG</name>
<dbReference type="GO" id="GO:0003729">
    <property type="term" value="F:mRNA binding"/>
    <property type="evidence" value="ECO:0007669"/>
    <property type="project" value="TreeGrafter"/>
</dbReference>
<dbReference type="InterPro" id="IPR005120">
    <property type="entry name" value="UPF3_dom"/>
</dbReference>
<evidence type="ECO:0000256" key="5">
    <source>
        <dbReference type="SAM" id="MobiDB-lite"/>
    </source>
</evidence>
<keyword evidence="4" id="KW-0539">Nucleus</keyword>
<dbReference type="PANTHER" id="PTHR13112">
    <property type="entry name" value="UPF3 REGULATOR OF NONSENSE TRANSCRIPTS-LIKE PROTEIN"/>
    <property type="match status" value="1"/>
</dbReference>
<feature type="compositionally biased region" description="Basic and acidic residues" evidence="5">
    <location>
        <begin position="254"/>
        <end position="272"/>
    </location>
</feature>
<feature type="compositionally biased region" description="Basic residues" evidence="5">
    <location>
        <begin position="273"/>
        <end position="282"/>
    </location>
</feature>
<feature type="compositionally biased region" description="Polar residues" evidence="5">
    <location>
        <begin position="27"/>
        <end position="38"/>
    </location>
</feature>
<dbReference type="GO" id="GO:0045727">
    <property type="term" value="P:positive regulation of translation"/>
    <property type="evidence" value="ECO:0007669"/>
    <property type="project" value="TreeGrafter"/>
</dbReference>
<gene>
    <name evidence="7" type="ORF">HDU87_008282</name>
</gene>
<evidence type="ECO:0000256" key="3">
    <source>
        <dbReference type="ARBA" id="ARBA00023161"/>
    </source>
</evidence>
<dbReference type="PANTHER" id="PTHR13112:SF0">
    <property type="entry name" value="FI21285P1"/>
    <property type="match status" value="1"/>
</dbReference>
<dbReference type="AlphaFoldDB" id="A0AAD5TD37"/>
<feature type="domain" description="UPF3" evidence="6">
    <location>
        <begin position="49"/>
        <end position="234"/>
    </location>
</feature>
<dbReference type="CDD" id="cd12455">
    <property type="entry name" value="RRM_like_Smg4_UPF3"/>
    <property type="match status" value="1"/>
</dbReference>
<organism evidence="7 8">
    <name type="scientific">Geranomyces variabilis</name>
    <dbReference type="NCBI Taxonomy" id="109894"/>
    <lineage>
        <taxon>Eukaryota</taxon>
        <taxon>Fungi</taxon>
        <taxon>Fungi incertae sedis</taxon>
        <taxon>Chytridiomycota</taxon>
        <taxon>Chytridiomycota incertae sedis</taxon>
        <taxon>Chytridiomycetes</taxon>
        <taxon>Spizellomycetales</taxon>
        <taxon>Powellomycetaceae</taxon>
        <taxon>Geranomyces</taxon>
    </lineage>
</organism>
<feature type="region of interest" description="Disordered" evidence="5">
    <location>
        <begin position="240"/>
        <end position="523"/>
    </location>
</feature>
<dbReference type="SUPFAM" id="SSF54928">
    <property type="entry name" value="RNA-binding domain, RBD"/>
    <property type="match status" value="1"/>
</dbReference>